<dbReference type="RefSeq" id="WP_125068460.1">
    <property type="nucleotide sequence ID" value="NZ_CP032548.1"/>
</dbReference>
<name>A0A3Q8RSQ8_9FLAO</name>
<accession>A0A3Q8RSQ8</accession>
<evidence type="ECO:0000313" key="2">
    <source>
        <dbReference type="EMBL" id="AZJ36590.1"/>
    </source>
</evidence>
<proteinExistence type="predicted"/>
<dbReference type="Gene3D" id="2.40.160.20">
    <property type="match status" value="1"/>
</dbReference>
<gene>
    <name evidence="2" type="ORF">D6T69_14045</name>
</gene>
<dbReference type="AlphaFoldDB" id="A0A3Q8RSQ8"/>
<evidence type="ECO:0008006" key="4">
    <source>
        <dbReference type="Google" id="ProtNLM"/>
    </source>
</evidence>
<sequence>MKKIFLFIGFLTLSFFTANAQEISDNAIGLRLGDNDGFGGEISYQRRLSDNNRLEIDLGLRNGKNYDGFKATALYQWVWQLENRFNWYAGAGGGLGHWNIDNAGSDTFIFAAGVVGIEYNFDIPLILSLDYRPEIGFGDTYDGFNSDFGLGIRYQF</sequence>
<dbReference type="InterPro" id="IPR011250">
    <property type="entry name" value="OMP/PagP_B-barrel"/>
</dbReference>
<feature type="signal peptide" evidence="1">
    <location>
        <begin position="1"/>
        <end position="20"/>
    </location>
</feature>
<dbReference type="Proteomes" id="UP000274593">
    <property type="component" value="Chromosome"/>
</dbReference>
<dbReference type="EMBL" id="CP032548">
    <property type="protein sequence ID" value="AZJ36590.1"/>
    <property type="molecule type" value="Genomic_DNA"/>
</dbReference>
<dbReference type="SUPFAM" id="SSF56925">
    <property type="entry name" value="OMPA-like"/>
    <property type="match status" value="1"/>
</dbReference>
<protein>
    <recommendedName>
        <fullName evidence="4">Outer membrane protein</fullName>
    </recommendedName>
</protein>
<evidence type="ECO:0000313" key="3">
    <source>
        <dbReference type="Proteomes" id="UP000274593"/>
    </source>
</evidence>
<organism evidence="2 3">
    <name type="scientific">Tenacibaculum singaporense</name>
    <dbReference type="NCBI Taxonomy" id="2358479"/>
    <lineage>
        <taxon>Bacteria</taxon>
        <taxon>Pseudomonadati</taxon>
        <taxon>Bacteroidota</taxon>
        <taxon>Flavobacteriia</taxon>
        <taxon>Flavobacteriales</taxon>
        <taxon>Flavobacteriaceae</taxon>
        <taxon>Tenacibaculum</taxon>
    </lineage>
</organism>
<keyword evidence="3" id="KW-1185">Reference proteome</keyword>
<evidence type="ECO:0000256" key="1">
    <source>
        <dbReference type="SAM" id="SignalP"/>
    </source>
</evidence>
<reference evidence="2 3" key="1">
    <citation type="submission" date="2018-09" db="EMBL/GenBank/DDBJ databases">
        <title>Insights into the microbiota of Asian seabass (Lates calcarifer) with tenacibaculosis symptoms and description of sp. nov. Tenacibaculum singaporense.</title>
        <authorList>
            <person name="Miyake S."/>
            <person name="Soh M."/>
            <person name="Azman M.N."/>
            <person name="Ngoh S.Y."/>
            <person name="Orban L."/>
        </authorList>
    </citation>
    <scope>NUCLEOTIDE SEQUENCE [LARGE SCALE GENOMIC DNA]</scope>
    <source>
        <strain evidence="2 3">DSM 106434</strain>
    </source>
</reference>
<dbReference type="KEGG" id="tsig:D6T69_14045"/>
<feature type="chain" id="PRO_5018707026" description="Outer membrane protein" evidence="1">
    <location>
        <begin position="21"/>
        <end position="156"/>
    </location>
</feature>
<keyword evidence="1" id="KW-0732">Signal</keyword>